<evidence type="ECO:0000313" key="3">
    <source>
        <dbReference type="Proteomes" id="UP000799538"/>
    </source>
</evidence>
<dbReference type="CDD" id="cd03398">
    <property type="entry name" value="PAP2_haloperoxidase"/>
    <property type="match status" value="1"/>
</dbReference>
<evidence type="ECO:0000313" key="2">
    <source>
        <dbReference type="EMBL" id="KAF2224008.1"/>
    </source>
</evidence>
<organism evidence="2 3">
    <name type="scientific">Elsinoe ampelina</name>
    <dbReference type="NCBI Taxonomy" id="302913"/>
    <lineage>
        <taxon>Eukaryota</taxon>
        <taxon>Fungi</taxon>
        <taxon>Dikarya</taxon>
        <taxon>Ascomycota</taxon>
        <taxon>Pezizomycotina</taxon>
        <taxon>Dothideomycetes</taxon>
        <taxon>Dothideomycetidae</taxon>
        <taxon>Myriangiales</taxon>
        <taxon>Elsinoaceae</taxon>
        <taxon>Elsinoe</taxon>
    </lineage>
</organism>
<keyword evidence="2" id="KW-0560">Oxidoreductase</keyword>
<keyword evidence="1" id="KW-0732">Signal</keyword>
<dbReference type="PANTHER" id="PTHR34599:SF1">
    <property type="entry name" value="PHOSPHATIDIC ACID PHOSPHATASE TYPE 2_HALOPEROXIDASE DOMAIN-CONTAINING PROTEIN"/>
    <property type="match status" value="1"/>
</dbReference>
<reference evidence="3" key="1">
    <citation type="journal article" date="2020" name="Stud. Mycol.">
        <title>101 Dothideomycetes genomes: A test case for predicting lifestyles and emergence of pathogens.</title>
        <authorList>
            <person name="Haridas S."/>
            <person name="Albert R."/>
            <person name="Binder M."/>
            <person name="Bloem J."/>
            <person name="LaButti K."/>
            <person name="Salamov A."/>
            <person name="Andreopoulos B."/>
            <person name="Baker S."/>
            <person name="Barry K."/>
            <person name="Bills G."/>
            <person name="Bluhm B."/>
            <person name="Cannon C."/>
            <person name="Castanera R."/>
            <person name="Culley D."/>
            <person name="Daum C."/>
            <person name="Ezra D."/>
            <person name="Gonzalez J."/>
            <person name="Henrissat B."/>
            <person name="Kuo A."/>
            <person name="Liang C."/>
            <person name="Lipzen A."/>
            <person name="Lutzoni F."/>
            <person name="Magnuson J."/>
            <person name="Mondo S."/>
            <person name="Nolan M."/>
            <person name="Ohm R."/>
            <person name="Pangilinan J."/>
            <person name="Park H.-J."/>
            <person name="Ramirez L."/>
            <person name="Alfaro M."/>
            <person name="Sun H."/>
            <person name="Tritt A."/>
            <person name="Yoshinaga Y."/>
            <person name="Zwiers L.-H."/>
            <person name="Turgeon B."/>
            <person name="Goodwin S."/>
            <person name="Spatafora J."/>
            <person name="Crous P."/>
            <person name="Grigoriev I."/>
        </authorList>
    </citation>
    <scope>NUCLEOTIDE SEQUENCE [LARGE SCALE GENOMIC DNA]</scope>
    <source>
        <strain evidence="3">CECT 20119</strain>
    </source>
</reference>
<feature type="chain" id="PRO_5025555357" evidence="1">
    <location>
        <begin position="18"/>
        <end position="415"/>
    </location>
</feature>
<keyword evidence="3" id="KW-1185">Reference proteome</keyword>
<dbReference type="AlphaFoldDB" id="A0A6A6GEC6"/>
<dbReference type="InterPro" id="IPR052559">
    <property type="entry name" value="V-haloperoxidase"/>
</dbReference>
<dbReference type="OrthoDB" id="9997027at2759"/>
<dbReference type="InterPro" id="IPR036938">
    <property type="entry name" value="PAP2/HPO_sf"/>
</dbReference>
<name>A0A6A6GEC6_9PEZI</name>
<dbReference type="GO" id="GO:0004601">
    <property type="term" value="F:peroxidase activity"/>
    <property type="evidence" value="ECO:0007669"/>
    <property type="project" value="UniProtKB-KW"/>
</dbReference>
<protein>
    <submittedName>
        <fullName evidence="2">Phosphatidic acid phosphatase type 2/haloperoxidase</fullName>
    </submittedName>
</protein>
<accession>A0A6A6GEC6</accession>
<dbReference type="Proteomes" id="UP000799538">
    <property type="component" value="Unassembled WGS sequence"/>
</dbReference>
<keyword evidence="2" id="KW-0575">Peroxidase</keyword>
<dbReference type="PANTHER" id="PTHR34599">
    <property type="entry name" value="PEROXIDASE-RELATED"/>
    <property type="match status" value="1"/>
</dbReference>
<evidence type="ECO:0000256" key="1">
    <source>
        <dbReference type="SAM" id="SignalP"/>
    </source>
</evidence>
<dbReference type="Gene3D" id="1.10.606.20">
    <property type="match status" value="1"/>
</dbReference>
<dbReference type="EMBL" id="ML992505">
    <property type="protein sequence ID" value="KAF2224008.1"/>
    <property type="molecule type" value="Genomic_DNA"/>
</dbReference>
<feature type="signal peptide" evidence="1">
    <location>
        <begin position="1"/>
        <end position="17"/>
    </location>
</feature>
<gene>
    <name evidence="2" type="ORF">BDZ85DRAFT_234159</name>
</gene>
<dbReference type="SUPFAM" id="SSF48317">
    <property type="entry name" value="Acid phosphatase/Vanadium-dependent haloperoxidase"/>
    <property type="match status" value="1"/>
</dbReference>
<sequence length="415" mass="44983">MKFSITALATLASGALAAYPGDIVQYWADQGGVLINGSIIGGLQSPPSAWGPAVVHGAVYLAATEASNRSLEYQQLAVSHAAHNALVWLFHGTRNYGPTNAALRRVIPQIGLSPNSSDGTAAIKAGRAAAARVVTARADDRINDFVDYTFGPREPGVYQNTPGGNPLPDTPQARFVRLFGSVGDVEQFEIDGPPDPTSPEYEPYIDRVIAQGERNSTVRQPYDTLTAYYWRESSISQWTRFASGAIGQSLATDVPASAKFYAQFYYALANAGIASWQAKFQYNAWRPITAIRFPEVYLSSGRNISNPTWTPLLTTPSHQDYTSTHATFGGAAVEVITSYLGTDEVNITVTSNVTIDAIGEVTRTYTSLREATRENGESRVFGGIHFDFAAEAGDKLGTEVARRTLEVFDEGWDQF</sequence>
<proteinExistence type="predicted"/>